<dbReference type="CDD" id="cd01420">
    <property type="entry name" value="MoaC_PE"/>
    <property type="match status" value="1"/>
</dbReference>
<dbReference type="NCBIfam" id="NF006870">
    <property type="entry name" value="PRK09364.1"/>
    <property type="match status" value="1"/>
</dbReference>
<evidence type="ECO:0000256" key="4">
    <source>
        <dbReference type="ARBA" id="ARBA00008484"/>
    </source>
</evidence>
<dbReference type="GO" id="GO:0051539">
    <property type="term" value="F:4 iron, 4 sulfur cluster binding"/>
    <property type="evidence" value="ECO:0007669"/>
    <property type="project" value="UniProtKB-KW"/>
</dbReference>
<dbReference type="CDD" id="cd01335">
    <property type="entry name" value="Radical_SAM"/>
    <property type="match status" value="1"/>
</dbReference>
<reference evidence="17" key="1">
    <citation type="submission" date="2013-03" db="EMBL/GenBank/DDBJ databases">
        <title>The Genome Sequence of Anopheles dirus WRAIR2.</title>
        <authorList>
            <consortium name="The Broad Institute Genomics Platform"/>
            <person name="Neafsey D.E."/>
            <person name="Walton C."/>
            <person name="Walker B."/>
            <person name="Young S.K."/>
            <person name="Zeng Q."/>
            <person name="Gargeya S."/>
            <person name="Fitzgerald M."/>
            <person name="Haas B."/>
            <person name="Abouelleil A."/>
            <person name="Allen A.W."/>
            <person name="Alvarado L."/>
            <person name="Arachchi H.M."/>
            <person name="Berlin A.M."/>
            <person name="Chapman S.B."/>
            <person name="Gainer-Dewar J."/>
            <person name="Goldberg J."/>
            <person name="Griggs A."/>
            <person name="Gujja S."/>
            <person name="Hansen M."/>
            <person name="Howarth C."/>
            <person name="Imamovic A."/>
            <person name="Ireland A."/>
            <person name="Larimer J."/>
            <person name="McCowan C."/>
            <person name="Murphy C."/>
            <person name="Pearson M."/>
            <person name="Poon T.W."/>
            <person name="Priest M."/>
            <person name="Roberts A."/>
            <person name="Saif S."/>
            <person name="Shea T."/>
            <person name="Sisk P."/>
            <person name="Sykes S."/>
            <person name="Wortman J."/>
            <person name="Nusbaum C."/>
            <person name="Birren B."/>
        </authorList>
    </citation>
    <scope>NUCLEOTIDE SEQUENCE [LARGE SCALE GENOMIC DNA]</scope>
    <source>
        <strain evidence="17">WRAIR2</strain>
    </source>
</reference>
<feature type="domain" description="Radical SAM core" evidence="15">
    <location>
        <begin position="84"/>
        <end position="320"/>
    </location>
</feature>
<evidence type="ECO:0000256" key="11">
    <source>
        <dbReference type="ARBA" id="ARBA00023014"/>
    </source>
</evidence>
<dbReference type="InterPro" id="IPR058240">
    <property type="entry name" value="rSAM_sf"/>
</dbReference>
<evidence type="ECO:0000256" key="9">
    <source>
        <dbReference type="ARBA" id="ARBA00022723"/>
    </source>
</evidence>
<dbReference type="EnsemblMetazoa" id="ADIR007970-RB">
    <property type="protein sequence ID" value="ADIR007970-PB"/>
    <property type="gene ID" value="ADIR007970"/>
</dbReference>
<feature type="compositionally biased region" description="Polar residues" evidence="14">
    <location>
        <begin position="45"/>
        <end position="62"/>
    </location>
</feature>
<dbReference type="SUPFAM" id="SSF102114">
    <property type="entry name" value="Radical SAM enzymes"/>
    <property type="match status" value="1"/>
</dbReference>
<dbReference type="InterPro" id="IPR002820">
    <property type="entry name" value="Mopterin_CF_biosynth-C_dom"/>
</dbReference>
<comment type="pathway">
    <text evidence="3">Cofactor biosynthesis; molybdopterin biosynthesis.</text>
</comment>
<protein>
    <recommendedName>
        <fullName evidence="6">cyclic pyranopterin monophosphate synthase</fullName>
        <ecNumber evidence="6">4.6.1.17</ecNumber>
    </recommendedName>
</protein>
<dbReference type="GO" id="GO:0046872">
    <property type="term" value="F:metal ion binding"/>
    <property type="evidence" value="ECO:0007669"/>
    <property type="project" value="UniProtKB-KW"/>
</dbReference>
<dbReference type="SFLD" id="SFLDG01067">
    <property type="entry name" value="SPASM/twitch_domain_containing"/>
    <property type="match status" value="1"/>
</dbReference>
<evidence type="ECO:0000313" key="17">
    <source>
        <dbReference type="Proteomes" id="UP000075884"/>
    </source>
</evidence>
<dbReference type="InterPro" id="IPR006638">
    <property type="entry name" value="Elp3/MiaA/NifB-like_rSAM"/>
</dbReference>
<evidence type="ECO:0000256" key="13">
    <source>
        <dbReference type="ARBA" id="ARBA00023239"/>
    </source>
</evidence>
<reference evidence="16" key="2">
    <citation type="submission" date="2023-03" db="UniProtKB">
        <authorList>
            <consortium name="EnsemblMetazoa"/>
        </authorList>
    </citation>
    <scope>IDENTIFICATION</scope>
    <source>
        <strain evidence="16">WRAIR2</strain>
    </source>
</reference>
<evidence type="ECO:0000256" key="3">
    <source>
        <dbReference type="ARBA" id="ARBA00005046"/>
    </source>
</evidence>
<accession>A0A9I3E1C6</accession>
<dbReference type="SUPFAM" id="SSF55040">
    <property type="entry name" value="Molybdenum cofactor biosynthesis protein C, MoaC"/>
    <property type="match status" value="1"/>
</dbReference>
<feature type="compositionally biased region" description="Basic and acidic residues" evidence="14">
    <location>
        <begin position="63"/>
        <end position="72"/>
    </location>
</feature>
<comment type="cofactor">
    <cofactor evidence="2">
        <name>[4Fe-4S] cluster</name>
        <dbReference type="ChEBI" id="CHEBI:49883"/>
    </cofactor>
</comment>
<evidence type="ECO:0000256" key="7">
    <source>
        <dbReference type="ARBA" id="ARBA00022485"/>
    </source>
</evidence>
<keyword evidence="17" id="KW-1185">Reference proteome</keyword>
<keyword evidence="7" id="KW-0004">4Fe-4S</keyword>
<dbReference type="InterPro" id="IPR023045">
    <property type="entry name" value="MoaC"/>
</dbReference>
<comment type="similarity">
    <text evidence="4">In the C-terminal section; belongs to the MoaC family.</text>
</comment>
<dbReference type="HAMAP" id="MF_01224_B">
    <property type="entry name" value="MoaC_B"/>
    <property type="match status" value="1"/>
</dbReference>
<dbReference type="EC" id="4.6.1.17" evidence="6"/>
<evidence type="ECO:0000256" key="12">
    <source>
        <dbReference type="ARBA" id="ARBA00023150"/>
    </source>
</evidence>
<dbReference type="AlphaFoldDB" id="A0A9I3E1C6"/>
<proteinExistence type="inferred from homology"/>
<name>A0A9I3E1C6_9DIPT</name>
<evidence type="ECO:0000256" key="14">
    <source>
        <dbReference type="SAM" id="MobiDB-lite"/>
    </source>
</evidence>
<evidence type="ECO:0000256" key="8">
    <source>
        <dbReference type="ARBA" id="ARBA00022691"/>
    </source>
</evidence>
<dbReference type="InterPro" id="IPR007197">
    <property type="entry name" value="rSAM"/>
</dbReference>
<dbReference type="Gene3D" id="3.20.20.70">
    <property type="entry name" value="Aldolase class I"/>
    <property type="match status" value="1"/>
</dbReference>
<keyword evidence="9" id="KW-0479">Metal-binding</keyword>
<keyword evidence="13" id="KW-0456">Lyase</keyword>
<dbReference type="PROSITE" id="PS51918">
    <property type="entry name" value="RADICAL_SAM"/>
    <property type="match status" value="1"/>
</dbReference>
<comment type="catalytic activity">
    <reaction evidence="1">
        <text>(8S)-3',8-cyclo-7,8-dihydroguanosine 5'-triphosphate = cyclic pyranopterin phosphate + diphosphate</text>
        <dbReference type="Rhea" id="RHEA:49580"/>
        <dbReference type="ChEBI" id="CHEBI:33019"/>
        <dbReference type="ChEBI" id="CHEBI:59648"/>
        <dbReference type="ChEBI" id="CHEBI:131766"/>
        <dbReference type="EC" id="4.6.1.17"/>
    </reaction>
</comment>
<dbReference type="PANTHER" id="PTHR22960">
    <property type="entry name" value="MOLYBDOPTERIN COFACTOR SYNTHESIS PROTEIN A"/>
    <property type="match status" value="1"/>
</dbReference>
<evidence type="ECO:0000313" key="16">
    <source>
        <dbReference type="EnsemblMetazoa" id="ADIR007970-PB"/>
    </source>
</evidence>
<dbReference type="PROSITE" id="PS01305">
    <property type="entry name" value="MOAA_NIFB_PQQE"/>
    <property type="match status" value="1"/>
</dbReference>
<dbReference type="SFLD" id="SFLDS00029">
    <property type="entry name" value="Radical_SAM"/>
    <property type="match status" value="1"/>
</dbReference>
<dbReference type="NCBIfam" id="TIGR00581">
    <property type="entry name" value="moaC"/>
    <property type="match status" value="1"/>
</dbReference>
<evidence type="ECO:0000259" key="15">
    <source>
        <dbReference type="PROSITE" id="PS51918"/>
    </source>
</evidence>
<evidence type="ECO:0000256" key="10">
    <source>
        <dbReference type="ARBA" id="ARBA00023004"/>
    </source>
</evidence>
<dbReference type="Proteomes" id="UP000075884">
    <property type="component" value="Unassembled WGS sequence"/>
</dbReference>
<dbReference type="InterPro" id="IPR000385">
    <property type="entry name" value="MoaA_NifB_PqqE_Fe-S-bd_CS"/>
</dbReference>
<dbReference type="Pfam" id="PF01967">
    <property type="entry name" value="MoaC"/>
    <property type="match status" value="1"/>
</dbReference>
<dbReference type="PANTHER" id="PTHR22960:SF0">
    <property type="entry name" value="MOLYBDENUM COFACTOR BIOSYNTHESIS PROTEIN 1"/>
    <property type="match status" value="1"/>
</dbReference>
<keyword evidence="8" id="KW-0949">S-adenosyl-L-methionine</keyword>
<keyword evidence="12" id="KW-0501">Molybdenum cofactor biosynthesis</keyword>
<dbReference type="GO" id="GO:0061799">
    <property type="term" value="F:cyclic pyranopterin monophosphate synthase activity"/>
    <property type="evidence" value="ECO:0007669"/>
    <property type="project" value="UniProtKB-EC"/>
</dbReference>
<comment type="similarity">
    <text evidence="5">In the N-terminal section; belongs to the radical SAM superfamily. MoaA family.</text>
</comment>
<dbReference type="SMART" id="SM00729">
    <property type="entry name" value="Elp3"/>
    <property type="match status" value="1"/>
</dbReference>
<feature type="region of interest" description="Disordered" evidence="14">
    <location>
        <begin position="40"/>
        <end position="81"/>
    </location>
</feature>
<dbReference type="InterPro" id="IPR013785">
    <property type="entry name" value="Aldolase_TIM"/>
</dbReference>
<organism evidence="16 17">
    <name type="scientific">Anopheles dirus</name>
    <dbReference type="NCBI Taxonomy" id="7168"/>
    <lineage>
        <taxon>Eukaryota</taxon>
        <taxon>Metazoa</taxon>
        <taxon>Ecdysozoa</taxon>
        <taxon>Arthropoda</taxon>
        <taxon>Hexapoda</taxon>
        <taxon>Insecta</taxon>
        <taxon>Pterygota</taxon>
        <taxon>Neoptera</taxon>
        <taxon>Endopterygota</taxon>
        <taxon>Diptera</taxon>
        <taxon>Nematocera</taxon>
        <taxon>Culicoidea</taxon>
        <taxon>Culicidae</taxon>
        <taxon>Anophelinae</taxon>
        <taxon>Anopheles</taxon>
    </lineage>
</organism>
<dbReference type="InterPro" id="IPR050105">
    <property type="entry name" value="MoCo_biosynth_MoaA/MoaC"/>
</dbReference>
<evidence type="ECO:0000256" key="6">
    <source>
        <dbReference type="ARBA" id="ARBA00012575"/>
    </source>
</evidence>
<evidence type="ECO:0000256" key="2">
    <source>
        <dbReference type="ARBA" id="ARBA00001966"/>
    </source>
</evidence>
<evidence type="ECO:0000256" key="5">
    <source>
        <dbReference type="ARBA" id="ARBA00009862"/>
    </source>
</evidence>
<dbReference type="InterPro" id="IPR036522">
    <property type="entry name" value="MoaC_sf"/>
</dbReference>
<dbReference type="Pfam" id="PF04055">
    <property type="entry name" value="Radical_SAM"/>
    <property type="match status" value="1"/>
</dbReference>
<dbReference type="GO" id="GO:0061798">
    <property type="term" value="F:GTP 3',8'-cyclase activity"/>
    <property type="evidence" value="ECO:0007669"/>
    <property type="project" value="TreeGrafter"/>
</dbReference>
<dbReference type="GO" id="GO:0006777">
    <property type="term" value="P:Mo-molybdopterin cofactor biosynthetic process"/>
    <property type="evidence" value="ECO:0007669"/>
    <property type="project" value="UniProtKB-KW"/>
</dbReference>
<evidence type="ECO:0000256" key="1">
    <source>
        <dbReference type="ARBA" id="ARBA00001637"/>
    </source>
</evidence>
<keyword evidence="11" id="KW-0411">Iron-sulfur</keyword>
<keyword evidence="10" id="KW-0408">Iron</keyword>
<dbReference type="Gene3D" id="3.30.70.640">
    <property type="entry name" value="Molybdopterin cofactor biosynthesis C (MoaC) domain"/>
    <property type="match status" value="1"/>
</dbReference>
<sequence>MHRLLDSVVRVAAPKDSFKRWALPAQKFLLPPRPCLSAAAGGYRPQSSETTPSSPGVASTVDSADKSDSKSQRDRKHSSPLTDSFGRFHSYLRISLTERCNLRCTYCMPAEGVQLSPKDHLLTSAEVVRLAGLFVAEGVRKIRLTGGEPTVRKDLTEIVGQLKATNPQLESVGITTNGLMLTRQLVGLQRAGLDALNVSLDTLRASRYEQITRRKGWDRVMAGIDLAIQLGYRPKVNCVLMKGARSASLSTSFVQTSPHRISSLAPTGSHLQLHQCRSYSSLSHVDEHTGRATMVDVDDKVSTKRVAKAQATVYVGPTIAALIENNELKKGDVLSISQMAAIVAAKKTSDLIPLCHNIPLSSIKVETSLNSSTNEVHILAKVKCDGKTGVEMEALTAVSIAALTVYDMCKAVSHEILIKNIMLVEKTGGKSEFYRKQLTHEPPTVESRTMESRAPDAMPIITRGYRTDPIVTNEPFVPMYI</sequence>
<dbReference type="SFLD" id="SFLDG01386">
    <property type="entry name" value="main_SPASM_domain-containing"/>
    <property type="match status" value="1"/>
</dbReference>
<dbReference type="InterPro" id="IPR047594">
    <property type="entry name" value="MoaC_bact/euk"/>
</dbReference>